<organism evidence="3 4">
    <name type="scientific">Aspergillus wentii DTO 134E9</name>
    <dbReference type="NCBI Taxonomy" id="1073089"/>
    <lineage>
        <taxon>Eukaryota</taxon>
        <taxon>Fungi</taxon>
        <taxon>Dikarya</taxon>
        <taxon>Ascomycota</taxon>
        <taxon>Pezizomycotina</taxon>
        <taxon>Eurotiomycetes</taxon>
        <taxon>Eurotiomycetidae</taxon>
        <taxon>Eurotiales</taxon>
        <taxon>Aspergillaceae</taxon>
        <taxon>Aspergillus</taxon>
        <taxon>Aspergillus subgen. Cremei</taxon>
    </lineage>
</organism>
<dbReference type="AlphaFoldDB" id="A0A1L9RWX1"/>
<protein>
    <submittedName>
        <fullName evidence="3">Uncharacterized protein</fullName>
    </submittedName>
</protein>
<dbReference type="RefSeq" id="XP_040693098.1">
    <property type="nucleotide sequence ID" value="XM_040832711.1"/>
</dbReference>
<feature type="compositionally biased region" description="Polar residues" evidence="1">
    <location>
        <begin position="98"/>
        <end position="107"/>
    </location>
</feature>
<evidence type="ECO:0000256" key="2">
    <source>
        <dbReference type="SAM" id="SignalP"/>
    </source>
</evidence>
<feature type="region of interest" description="Disordered" evidence="1">
    <location>
        <begin position="96"/>
        <end position="129"/>
    </location>
</feature>
<keyword evidence="4" id="KW-1185">Reference proteome</keyword>
<dbReference type="Proteomes" id="UP000184383">
    <property type="component" value="Unassembled WGS sequence"/>
</dbReference>
<gene>
    <name evidence="3" type="ORF">ASPWEDRAFT_25259</name>
</gene>
<evidence type="ECO:0000256" key="1">
    <source>
        <dbReference type="SAM" id="MobiDB-lite"/>
    </source>
</evidence>
<evidence type="ECO:0000313" key="4">
    <source>
        <dbReference type="Proteomes" id="UP000184383"/>
    </source>
</evidence>
<name>A0A1L9RWX1_ASPWE</name>
<feature type="signal peptide" evidence="2">
    <location>
        <begin position="1"/>
        <end position="19"/>
    </location>
</feature>
<accession>A0A1L9RWX1</accession>
<feature type="compositionally biased region" description="Low complexity" evidence="1">
    <location>
        <begin position="56"/>
        <end position="69"/>
    </location>
</feature>
<keyword evidence="2" id="KW-0732">Signal</keyword>
<evidence type="ECO:0000313" key="3">
    <source>
        <dbReference type="EMBL" id="OJJ39422.1"/>
    </source>
</evidence>
<reference evidence="4" key="1">
    <citation type="journal article" date="2017" name="Genome Biol.">
        <title>Comparative genomics reveals high biological diversity and specific adaptations in the industrially and medically important fungal genus Aspergillus.</title>
        <authorList>
            <person name="de Vries R.P."/>
            <person name="Riley R."/>
            <person name="Wiebenga A."/>
            <person name="Aguilar-Osorio G."/>
            <person name="Amillis S."/>
            <person name="Uchima C.A."/>
            <person name="Anderluh G."/>
            <person name="Asadollahi M."/>
            <person name="Askin M."/>
            <person name="Barry K."/>
            <person name="Battaglia E."/>
            <person name="Bayram O."/>
            <person name="Benocci T."/>
            <person name="Braus-Stromeyer S.A."/>
            <person name="Caldana C."/>
            <person name="Canovas D."/>
            <person name="Cerqueira G.C."/>
            <person name="Chen F."/>
            <person name="Chen W."/>
            <person name="Choi C."/>
            <person name="Clum A."/>
            <person name="Dos Santos R.A."/>
            <person name="Damasio A.R."/>
            <person name="Diallinas G."/>
            <person name="Emri T."/>
            <person name="Fekete E."/>
            <person name="Flipphi M."/>
            <person name="Freyberg S."/>
            <person name="Gallo A."/>
            <person name="Gournas C."/>
            <person name="Habgood R."/>
            <person name="Hainaut M."/>
            <person name="Harispe M.L."/>
            <person name="Henrissat B."/>
            <person name="Hilden K.S."/>
            <person name="Hope R."/>
            <person name="Hossain A."/>
            <person name="Karabika E."/>
            <person name="Karaffa L."/>
            <person name="Karanyi Z."/>
            <person name="Krasevec N."/>
            <person name="Kuo A."/>
            <person name="Kusch H."/>
            <person name="LaButti K."/>
            <person name="Lagendijk E.L."/>
            <person name="Lapidus A."/>
            <person name="Levasseur A."/>
            <person name="Lindquist E."/>
            <person name="Lipzen A."/>
            <person name="Logrieco A.F."/>
            <person name="MacCabe A."/>
            <person name="Maekelae M.R."/>
            <person name="Malavazi I."/>
            <person name="Melin P."/>
            <person name="Meyer V."/>
            <person name="Mielnichuk N."/>
            <person name="Miskei M."/>
            <person name="Molnar A.P."/>
            <person name="Mule G."/>
            <person name="Ngan C.Y."/>
            <person name="Orejas M."/>
            <person name="Orosz E."/>
            <person name="Ouedraogo J.P."/>
            <person name="Overkamp K.M."/>
            <person name="Park H.-S."/>
            <person name="Perrone G."/>
            <person name="Piumi F."/>
            <person name="Punt P.J."/>
            <person name="Ram A.F."/>
            <person name="Ramon A."/>
            <person name="Rauscher S."/>
            <person name="Record E."/>
            <person name="Riano-Pachon D.M."/>
            <person name="Robert V."/>
            <person name="Roehrig J."/>
            <person name="Ruller R."/>
            <person name="Salamov A."/>
            <person name="Salih N.S."/>
            <person name="Samson R.A."/>
            <person name="Sandor E."/>
            <person name="Sanguinetti M."/>
            <person name="Schuetze T."/>
            <person name="Sepcic K."/>
            <person name="Shelest E."/>
            <person name="Sherlock G."/>
            <person name="Sophianopoulou V."/>
            <person name="Squina F.M."/>
            <person name="Sun H."/>
            <person name="Susca A."/>
            <person name="Todd R.B."/>
            <person name="Tsang A."/>
            <person name="Unkles S.E."/>
            <person name="van de Wiele N."/>
            <person name="van Rossen-Uffink D."/>
            <person name="Oliveira J.V."/>
            <person name="Vesth T.C."/>
            <person name="Visser J."/>
            <person name="Yu J.-H."/>
            <person name="Zhou M."/>
            <person name="Andersen M.R."/>
            <person name="Archer D.B."/>
            <person name="Baker S.E."/>
            <person name="Benoit I."/>
            <person name="Brakhage A.A."/>
            <person name="Braus G.H."/>
            <person name="Fischer R."/>
            <person name="Frisvad J.C."/>
            <person name="Goldman G.H."/>
            <person name="Houbraken J."/>
            <person name="Oakley B."/>
            <person name="Pocsi I."/>
            <person name="Scazzocchio C."/>
            <person name="Seiboth B."/>
            <person name="vanKuyk P.A."/>
            <person name="Wortman J."/>
            <person name="Dyer P.S."/>
            <person name="Grigoriev I.V."/>
        </authorList>
    </citation>
    <scope>NUCLEOTIDE SEQUENCE [LARGE SCALE GENOMIC DNA]</scope>
    <source>
        <strain evidence="4">DTO 134E9</strain>
    </source>
</reference>
<feature type="region of interest" description="Disordered" evidence="1">
    <location>
        <begin position="151"/>
        <end position="170"/>
    </location>
</feature>
<proteinExistence type="predicted"/>
<dbReference type="EMBL" id="KV878210">
    <property type="protein sequence ID" value="OJJ39422.1"/>
    <property type="molecule type" value="Genomic_DNA"/>
</dbReference>
<feature type="region of interest" description="Disordered" evidence="1">
    <location>
        <begin position="48"/>
        <end position="81"/>
    </location>
</feature>
<sequence>MRSFSTLLLAASATGFVAAESMDMNKNNGVEKRDFFDQMTDGKALAAANYGRAFAPESPSSESESVSHSPESESEDDNDEGRVVVQVVTETLTECDCTKTSAPASTKSKAHEKTSHGSALKHAAQTPAAPASSATSIAVASASSSRLFGPMASGATPSGSATPLPSGADPLSHGSNNYNSFVGGAGKNGPQAVIALGVSAVMALLVVL</sequence>
<feature type="chain" id="PRO_5012363515" evidence="2">
    <location>
        <begin position="20"/>
        <end position="208"/>
    </location>
</feature>
<dbReference type="VEuPathDB" id="FungiDB:ASPWEDRAFT_25259"/>
<dbReference type="GeneID" id="63748559"/>